<dbReference type="EMBL" id="JAMQGM010000016">
    <property type="protein sequence ID" value="MCM2577175.1"/>
    <property type="molecule type" value="Genomic_DNA"/>
</dbReference>
<evidence type="ECO:0000313" key="2">
    <source>
        <dbReference type="EMBL" id="MCM2577175.1"/>
    </source>
</evidence>
<evidence type="ECO:0000256" key="1">
    <source>
        <dbReference type="SAM" id="MobiDB-lite"/>
    </source>
</evidence>
<dbReference type="Gene3D" id="3.40.190.10">
    <property type="entry name" value="Periplasmic binding protein-like II"/>
    <property type="match status" value="2"/>
</dbReference>
<organism evidence="2 3">
    <name type="scientific">Streptomyces meridianus</name>
    <dbReference type="NCBI Taxonomy" id="2938945"/>
    <lineage>
        <taxon>Bacteria</taxon>
        <taxon>Bacillati</taxon>
        <taxon>Actinomycetota</taxon>
        <taxon>Actinomycetes</taxon>
        <taxon>Kitasatosporales</taxon>
        <taxon>Streptomycetaceae</taxon>
        <taxon>Streptomyces</taxon>
    </lineage>
</organism>
<dbReference type="Proteomes" id="UP001167160">
    <property type="component" value="Unassembled WGS sequence"/>
</dbReference>
<keyword evidence="3" id="KW-1185">Reference proteome</keyword>
<dbReference type="Pfam" id="PF16868">
    <property type="entry name" value="NMT1_3"/>
    <property type="match status" value="1"/>
</dbReference>
<reference evidence="2" key="1">
    <citation type="journal article" date="2023" name="Int. J. Syst. Evol. Microbiol.">
        <title>Streptomyces meridianus sp. nov. isolated from brackish water of the Tagus estuary in Alcochete, Portugal.</title>
        <authorList>
            <person name="Santos J.D.N."/>
            <person name="Klimek D."/>
            <person name="Calusinska M."/>
            <person name="Lobo Da Cunha A."/>
            <person name="Catita J."/>
            <person name="Goncalves H."/>
            <person name="Gonzalez I."/>
            <person name="Reyes F."/>
            <person name="Lage O.M."/>
        </authorList>
    </citation>
    <scope>NUCLEOTIDE SEQUENCE</scope>
    <source>
        <strain evidence="2">MTZ3.1</strain>
    </source>
</reference>
<protein>
    <submittedName>
        <fullName evidence="2">TAXI family TRAP transporter solute-binding subunit</fullName>
    </submittedName>
</protein>
<dbReference type="RefSeq" id="WP_251411547.1">
    <property type="nucleotide sequence ID" value="NZ_JAMQGM010000016.1"/>
</dbReference>
<gene>
    <name evidence="2" type="ORF">M1E25_07395</name>
</gene>
<sequence>MPPQPNRIARRPDGGAPGTAPGLPRRSLLAGLVLPLAGAAGCSARDTGAFPRTSLTIATGNHGGVFARYGAALSTVIEHRLRGVTATARTTDASVENVRLVSGGRCDLGFSLGDTATDAVSGSGAFGRPLDLVALARLYDSFVHLVVRADSPVRSVADLRGRRVGVGARGSGTRVVSERVLRHSGLATADIDVSSGSLESCTEALREGRLAAFFFVSGFPGQAVLALSRQVPIRLIGLREVTGALIDAYGSEYVAAPIPASTYGLASAVDTVSVRNYLVAGRGMPDRLAYAVTRLVFEARAEIRRLAPGVRQPSIGAAVFTSPLDLHPGAVRWFRENRG</sequence>
<dbReference type="NCBIfam" id="TIGR02122">
    <property type="entry name" value="TRAP_TAXI"/>
    <property type="match status" value="1"/>
</dbReference>
<accession>A0ABT0X4J9</accession>
<name>A0ABT0X4J9_9ACTN</name>
<evidence type="ECO:0000313" key="3">
    <source>
        <dbReference type="Proteomes" id="UP001167160"/>
    </source>
</evidence>
<dbReference type="SUPFAM" id="SSF53850">
    <property type="entry name" value="Periplasmic binding protein-like II"/>
    <property type="match status" value="1"/>
</dbReference>
<dbReference type="PANTHER" id="PTHR42941:SF1">
    <property type="entry name" value="SLL1037 PROTEIN"/>
    <property type="match status" value="1"/>
</dbReference>
<feature type="region of interest" description="Disordered" evidence="1">
    <location>
        <begin position="1"/>
        <end position="21"/>
    </location>
</feature>
<dbReference type="PANTHER" id="PTHR42941">
    <property type="entry name" value="SLL1037 PROTEIN"/>
    <property type="match status" value="1"/>
</dbReference>
<dbReference type="InterPro" id="IPR011852">
    <property type="entry name" value="TRAP_TAXI"/>
</dbReference>
<comment type="caution">
    <text evidence="2">The sequence shown here is derived from an EMBL/GenBank/DDBJ whole genome shotgun (WGS) entry which is preliminary data.</text>
</comment>
<proteinExistence type="predicted"/>